<keyword evidence="2" id="KW-1185">Reference proteome</keyword>
<name>A0A7W6NPW5_9CAUL</name>
<proteinExistence type="predicted"/>
<accession>A0A7W6NPW5</accession>
<gene>
    <name evidence="1" type="ORF">GGR12_001431</name>
</gene>
<evidence type="ECO:0000313" key="1">
    <source>
        <dbReference type="EMBL" id="MBB4082592.1"/>
    </source>
</evidence>
<dbReference type="Proteomes" id="UP000529946">
    <property type="component" value="Unassembled WGS sequence"/>
</dbReference>
<evidence type="ECO:0000313" key="2">
    <source>
        <dbReference type="Proteomes" id="UP000529946"/>
    </source>
</evidence>
<dbReference type="EMBL" id="JACIDM010000001">
    <property type="protein sequence ID" value="MBB4082592.1"/>
    <property type="molecule type" value="Genomic_DNA"/>
</dbReference>
<organism evidence="1 2">
    <name type="scientific">Brevundimonas lenta</name>
    <dbReference type="NCBI Taxonomy" id="424796"/>
    <lineage>
        <taxon>Bacteria</taxon>
        <taxon>Pseudomonadati</taxon>
        <taxon>Pseudomonadota</taxon>
        <taxon>Alphaproteobacteria</taxon>
        <taxon>Caulobacterales</taxon>
        <taxon>Caulobacteraceae</taxon>
        <taxon>Brevundimonas</taxon>
    </lineage>
</organism>
<comment type="caution">
    <text evidence="1">The sequence shown here is derived from an EMBL/GenBank/DDBJ whole genome shotgun (WGS) entry which is preliminary data.</text>
</comment>
<protein>
    <submittedName>
        <fullName evidence="1">Uncharacterized protein</fullName>
    </submittedName>
</protein>
<dbReference type="AlphaFoldDB" id="A0A7W6NPW5"/>
<reference evidence="1 2" key="1">
    <citation type="submission" date="2020-08" db="EMBL/GenBank/DDBJ databases">
        <title>Genomic Encyclopedia of Type Strains, Phase IV (KMG-IV): sequencing the most valuable type-strain genomes for metagenomic binning, comparative biology and taxonomic classification.</title>
        <authorList>
            <person name="Goeker M."/>
        </authorList>
    </citation>
    <scope>NUCLEOTIDE SEQUENCE [LARGE SCALE GENOMIC DNA]</scope>
    <source>
        <strain evidence="1 2">DSM 23960</strain>
    </source>
</reference>
<sequence>MQHAIQFTENITRREANDVDAPRFQPGSASPVMRHLVRMLVSLPVDLNGQSRPVTVEIENVGADRVLPAEA</sequence>